<evidence type="ECO:0000313" key="1">
    <source>
        <dbReference type="EMBL" id="WCO01759.1"/>
    </source>
</evidence>
<dbReference type="RefSeq" id="WP_249992651.1">
    <property type="nucleotide sequence ID" value="NZ_CP116221.1"/>
</dbReference>
<dbReference type="EMBL" id="CP116221">
    <property type="protein sequence ID" value="WCO01759.1"/>
    <property type="molecule type" value="Genomic_DNA"/>
</dbReference>
<organism evidence="1 2">
    <name type="scientific">Psychroserpens ponticola</name>
    <dbReference type="NCBI Taxonomy" id="2932268"/>
    <lineage>
        <taxon>Bacteria</taxon>
        <taxon>Pseudomonadati</taxon>
        <taxon>Bacteroidota</taxon>
        <taxon>Flavobacteriia</taxon>
        <taxon>Flavobacteriales</taxon>
        <taxon>Flavobacteriaceae</taxon>
        <taxon>Psychroserpens</taxon>
    </lineage>
</organism>
<evidence type="ECO:0000313" key="2">
    <source>
        <dbReference type="Proteomes" id="UP001202717"/>
    </source>
</evidence>
<proteinExistence type="predicted"/>
<keyword evidence="1" id="KW-0251">Elongation factor</keyword>
<reference evidence="1 2" key="1">
    <citation type="submission" date="2023-01" db="EMBL/GenBank/DDBJ databases">
        <title>Psychroserpens ponticola sp. nov., isolated from seawater.</title>
        <authorList>
            <person name="Kristyanto S."/>
            <person name="Jung J."/>
            <person name="Kim J.M."/>
            <person name="Jeon C.O."/>
        </authorList>
    </citation>
    <scope>NUCLEOTIDE SEQUENCE [LARGE SCALE GENOMIC DNA]</scope>
    <source>
        <strain evidence="1 2">MSW6</strain>
    </source>
</reference>
<dbReference type="Proteomes" id="UP001202717">
    <property type="component" value="Chromosome"/>
</dbReference>
<keyword evidence="2" id="KW-1185">Reference proteome</keyword>
<sequence>MTKNSIKNDLYSQCQAFVDCRLKAIQKTIDEIQESLTSETKSSAGDKHETGRAMLQLEREKAGQQLAEIQKLNQLLPKIDVSNNSEIIGLGSLVYTSQANYFIAISAGELKVNNQSFYAISANTPIAKLLLGKLKNDEIIFRDQEFKIIKIL</sequence>
<accession>A0ABY7RXU3</accession>
<protein>
    <submittedName>
        <fullName evidence="1">GreA/GreB family elongation factor</fullName>
    </submittedName>
</protein>
<dbReference type="GO" id="GO:0003746">
    <property type="term" value="F:translation elongation factor activity"/>
    <property type="evidence" value="ECO:0007669"/>
    <property type="project" value="UniProtKB-KW"/>
</dbReference>
<name>A0ABY7RXU3_9FLAO</name>
<gene>
    <name evidence="1" type="ORF">MUN68_017070</name>
</gene>
<keyword evidence="1" id="KW-0648">Protein biosynthesis</keyword>